<feature type="region of interest" description="Disordered" evidence="1">
    <location>
        <begin position="87"/>
        <end position="112"/>
    </location>
</feature>
<dbReference type="RefSeq" id="WP_019920724.1">
    <property type="nucleotide sequence ID" value="NZ_CP140152.1"/>
</dbReference>
<gene>
    <name evidence="2" type="ORF">SR858_10445</name>
</gene>
<proteinExistence type="predicted"/>
<name>A0ABZ0Y3U9_9BURK</name>
<protein>
    <recommendedName>
        <fullName evidence="4">MSHA biogenesis protein MshK</fullName>
    </recommendedName>
</protein>
<keyword evidence="3" id="KW-1185">Reference proteome</keyword>
<evidence type="ECO:0000313" key="3">
    <source>
        <dbReference type="Proteomes" id="UP001326110"/>
    </source>
</evidence>
<dbReference type="EMBL" id="CP140152">
    <property type="protein sequence ID" value="WQH06717.1"/>
    <property type="molecule type" value="Genomic_DNA"/>
</dbReference>
<accession>A0ABZ0Y3U9</accession>
<sequence>MSGAAVPGATGAWLARAAAQMPTWERTRATATAHASAQATTPALAPASALALAQAPTLASAPASALARALPLALALALAPGLARAQLADPTRPPPEAQLAAGAQAAPVHSGPQLQSVLNGNHGRQVAVIDGQALRVGDKINGATLVQVGKDQVVLQRGRVRQVLKLYPDASAASGTVRRQRASNTAPEN</sequence>
<evidence type="ECO:0000256" key="1">
    <source>
        <dbReference type="SAM" id="MobiDB-lite"/>
    </source>
</evidence>
<evidence type="ECO:0008006" key="4">
    <source>
        <dbReference type="Google" id="ProtNLM"/>
    </source>
</evidence>
<dbReference type="Proteomes" id="UP001326110">
    <property type="component" value="Chromosome"/>
</dbReference>
<dbReference type="Gene3D" id="2.30.30.830">
    <property type="match status" value="1"/>
</dbReference>
<evidence type="ECO:0000313" key="2">
    <source>
        <dbReference type="EMBL" id="WQH06717.1"/>
    </source>
</evidence>
<organism evidence="2 3">
    <name type="scientific">Duganella zoogloeoides</name>
    <dbReference type="NCBI Taxonomy" id="75659"/>
    <lineage>
        <taxon>Bacteria</taxon>
        <taxon>Pseudomonadati</taxon>
        <taxon>Pseudomonadota</taxon>
        <taxon>Betaproteobacteria</taxon>
        <taxon>Burkholderiales</taxon>
        <taxon>Oxalobacteraceae</taxon>
        <taxon>Telluria group</taxon>
        <taxon>Duganella</taxon>
    </lineage>
</organism>
<reference evidence="2 3" key="1">
    <citation type="submission" date="2023-11" db="EMBL/GenBank/DDBJ databases">
        <title>MicrobeMod: A computational toolkit for identifying prokaryotic methylation and restriction-modification with nanopore sequencing.</title>
        <authorList>
            <person name="Crits-Christoph A."/>
            <person name="Kang S.C."/>
            <person name="Lee H."/>
            <person name="Ostrov N."/>
        </authorList>
    </citation>
    <scope>NUCLEOTIDE SEQUENCE [LARGE SCALE GENOMIC DNA]</scope>
    <source>
        <strain evidence="2 3">ATCC 25935</strain>
    </source>
</reference>
<feature type="compositionally biased region" description="Low complexity" evidence="1">
    <location>
        <begin position="97"/>
        <end position="107"/>
    </location>
</feature>